<dbReference type="HOGENOM" id="CLU_1525306_0_0_1"/>
<keyword evidence="1" id="KW-0812">Transmembrane</keyword>
<sequence length="176" mass="19885">MSSNNENFVRRYPIRDRKRTEFYTDRTSEQGRRATNDRGALRKTRVTNGRRALNRDRALSQASPHIADETASTWTRVLRLSLLLFFDILTLVFIIGGFFLVLCVLFENSAFAPAHTNTSVLESAGLVAPTAFIESDYPGGNAHITDKDIRAAYRRTLLHFHPDKIKAGTSEQLLEA</sequence>
<accession>F0X796</accession>
<keyword evidence="3" id="KW-1185">Reference proteome</keyword>
<organism evidence="3">
    <name type="scientific">Grosmannia clavigera (strain kw1407 / UAMH 11150)</name>
    <name type="common">Blue stain fungus</name>
    <name type="synonym">Graphiocladiella clavigera</name>
    <dbReference type="NCBI Taxonomy" id="655863"/>
    <lineage>
        <taxon>Eukaryota</taxon>
        <taxon>Fungi</taxon>
        <taxon>Dikarya</taxon>
        <taxon>Ascomycota</taxon>
        <taxon>Pezizomycotina</taxon>
        <taxon>Sordariomycetes</taxon>
        <taxon>Sordariomycetidae</taxon>
        <taxon>Ophiostomatales</taxon>
        <taxon>Ophiostomataceae</taxon>
        <taxon>Leptographium</taxon>
    </lineage>
</organism>
<gene>
    <name evidence="2" type="ORF">CMQ_6905</name>
</gene>
<evidence type="ECO:0000313" key="2">
    <source>
        <dbReference type="EMBL" id="EFX06584.1"/>
    </source>
</evidence>
<dbReference type="Proteomes" id="UP000007796">
    <property type="component" value="Unassembled WGS sequence"/>
</dbReference>
<evidence type="ECO:0000313" key="3">
    <source>
        <dbReference type="Proteomes" id="UP000007796"/>
    </source>
</evidence>
<keyword evidence="1" id="KW-1133">Transmembrane helix</keyword>
<dbReference type="SUPFAM" id="SSF46565">
    <property type="entry name" value="Chaperone J-domain"/>
    <property type="match status" value="1"/>
</dbReference>
<dbReference type="AlphaFoldDB" id="F0X796"/>
<dbReference type="EMBL" id="GL629729">
    <property type="protein sequence ID" value="EFX06584.1"/>
    <property type="molecule type" value="Genomic_DNA"/>
</dbReference>
<evidence type="ECO:0008006" key="4">
    <source>
        <dbReference type="Google" id="ProtNLM"/>
    </source>
</evidence>
<keyword evidence="1" id="KW-0472">Membrane</keyword>
<name>F0X796_GROCL</name>
<dbReference type="GeneID" id="25980390"/>
<evidence type="ECO:0000256" key="1">
    <source>
        <dbReference type="SAM" id="Phobius"/>
    </source>
</evidence>
<dbReference type="RefSeq" id="XP_014176066.1">
    <property type="nucleotide sequence ID" value="XM_014320591.1"/>
</dbReference>
<dbReference type="InParanoid" id="F0X796"/>
<proteinExistence type="predicted"/>
<dbReference type="OrthoDB" id="445556at2759"/>
<reference evidence="2 3" key="1">
    <citation type="journal article" date="2011" name="Proc. Natl. Acad. Sci. U.S.A.">
        <title>Genome and transcriptome analyses of the mountain pine beetle-fungal symbiont Grosmannia clavigera, a lodgepole pine pathogen.</title>
        <authorList>
            <person name="DiGuistini S."/>
            <person name="Wang Y."/>
            <person name="Liao N.Y."/>
            <person name="Taylor G."/>
            <person name="Tanguay P."/>
            <person name="Feau N."/>
            <person name="Henrissat B."/>
            <person name="Chan S.K."/>
            <person name="Hesse-Orce U."/>
            <person name="Alamouti S.M."/>
            <person name="Tsui C.K.M."/>
            <person name="Docking R.T."/>
            <person name="Levasseur A."/>
            <person name="Haridas S."/>
            <person name="Robertson G."/>
            <person name="Birol I."/>
            <person name="Holt R.A."/>
            <person name="Marra M.A."/>
            <person name="Hamelin R.C."/>
            <person name="Hirst M."/>
            <person name="Jones S.J.M."/>
            <person name="Bohlmann J."/>
            <person name="Breuil C."/>
        </authorList>
    </citation>
    <scope>NUCLEOTIDE SEQUENCE [LARGE SCALE GENOMIC DNA]</scope>
    <source>
        <strain evidence="3">kw1407 / UAMH 11150</strain>
    </source>
</reference>
<protein>
    <recommendedName>
        <fullName evidence="4">J domain-containing protein</fullName>
    </recommendedName>
</protein>
<dbReference type="InterPro" id="IPR036869">
    <property type="entry name" value="J_dom_sf"/>
</dbReference>
<feature type="transmembrane region" description="Helical" evidence="1">
    <location>
        <begin position="82"/>
        <end position="106"/>
    </location>
</feature>